<protein>
    <submittedName>
        <fullName evidence="1">Uncharacterized protein</fullName>
    </submittedName>
</protein>
<dbReference type="EMBL" id="ML119139">
    <property type="protein sequence ID" value="RPB10941.1"/>
    <property type="molecule type" value="Genomic_DNA"/>
</dbReference>
<keyword evidence="2" id="KW-1185">Reference proteome</keyword>
<accession>A0A3N4KRF3</accession>
<evidence type="ECO:0000313" key="2">
    <source>
        <dbReference type="Proteomes" id="UP000277580"/>
    </source>
</evidence>
<dbReference type="AlphaFoldDB" id="A0A3N4KRF3"/>
<proteinExistence type="predicted"/>
<name>A0A3N4KRF3_9PEZI</name>
<reference evidence="1 2" key="1">
    <citation type="journal article" date="2018" name="Nat. Ecol. Evol.">
        <title>Pezizomycetes genomes reveal the molecular basis of ectomycorrhizal truffle lifestyle.</title>
        <authorList>
            <person name="Murat C."/>
            <person name="Payen T."/>
            <person name="Noel B."/>
            <person name="Kuo A."/>
            <person name="Morin E."/>
            <person name="Chen J."/>
            <person name="Kohler A."/>
            <person name="Krizsan K."/>
            <person name="Balestrini R."/>
            <person name="Da Silva C."/>
            <person name="Montanini B."/>
            <person name="Hainaut M."/>
            <person name="Levati E."/>
            <person name="Barry K.W."/>
            <person name="Belfiori B."/>
            <person name="Cichocki N."/>
            <person name="Clum A."/>
            <person name="Dockter R.B."/>
            <person name="Fauchery L."/>
            <person name="Guy J."/>
            <person name="Iotti M."/>
            <person name="Le Tacon F."/>
            <person name="Lindquist E.A."/>
            <person name="Lipzen A."/>
            <person name="Malagnac F."/>
            <person name="Mello A."/>
            <person name="Molinier V."/>
            <person name="Miyauchi S."/>
            <person name="Poulain J."/>
            <person name="Riccioni C."/>
            <person name="Rubini A."/>
            <person name="Sitrit Y."/>
            <person name="Splivallo R."/>
            <person name="Traeger S."/>
            <person name="Wang M."/>
            <person name="Zifcakova L."/>
            <person name="Wipf D."/>
            <person name="Zambonelli A."/>
            <person name="Paolocci F."/>
            <person name="Nowrousian M."/>
            <person name="Ottonello S."/>
            <person name="Baldrian P."/>
            <person name="Spatafora J.W."/>
            <person name="Henrissat B."/>
            <person name="Nagy L.G."/>
            <person name="Aury J.M."/>
            <person name="Wincker P."/>
            <person name="Grigoriev I.V."/>
            <person name="Bonfante P."/>
            <person name="Martin F.M."/>
        </authorList>
    </citation>
    <scope>NUCLEOTIDE SEQUENCE [LARGE SCALE GENOMIC DNA]</scope>
    <source>
        <strain evidence="1 2">CCBAS932</strain>
    </source>
</reference>
<dbReference type="InParanoid" id="A0A3N4KRF3"/>
<dbReference type="Proteomes" id="UP000277580">
    <property type="component" value="Unassembled WGS sequence"/>
</dbReference>
<sequence length="117" mass="13018">MGFAFSYFFYFSSSSTSFSLSRAPVAGLHCVYCGTHHLQVRHWPVFLLGIFSFSQMYIIHIQSSRLSLGAEVQAGVHVTLNEIMDHHSQFLPVCIRPTNPTTPSVCKDLPPSKGVTI</sequence>
<gene>
    <name evidence="1" type="ORF">P167DRAFT_238228</name>
</gene>
<organism evidence="1 2">
    <name type="scientific">Morchella conica CCBAS932</name>
    <dbReference type="NCBI Taxonomy" id="1392247"/>
    <lineage>
        <taxon>Eukaryota</taxon>
        <taxon>Fungi</taxon>
        <taxon>Dikarya</taxon>
        <taxon>Ascomycota</taxon>
        <taxon>Pezizomycotina</taxon>
        <taxon>Pezizomycetes</taxon>
        <taxon>Pezizales</taxon>
        <taxon>Morchellaceae</taxon>
        <taxon>Morchella</taxon>
    </lineage>
</organism>
<evidence type="ECO:0000313" key="1">
    <source>
        <dbReference type="EMBL" id="RPB10941.1"/>
    </source>
</evidence>